<protein>
    <recommendedName>
        <fullName evidence="5">MORN repeat-containing protein</fullName>
    </recommendedName>
</protein>
<feature type="region of interest" description="Disordered" evidence="2">
    <location>
        <begin position="500"/>
        <end position="568"/>
    </location>
</feature>
<dbReference type="Pfam" id="PF02493">
    <property type="entry name" value="MORN"/>
    <property type="match status" value="6"/>
</dbReference>
<accession>A0AAD5LF36</accession>
<dbReference type="SMART" id="SM00698">
    <property type="entry name" value="MORN"/>
    <property type="match status" value="6"/>
</dbReference>
<sequence length="568" mass="66689">MPKANSYGYKPPPKQSGVAAAVAKWRRRVKPKDARRLFLLDIQKKDREEKQRLHDELVRLMGQINTLLQKEKRVVNTYERKHPHEDPRSVFYYRMLRRIGLPEIHARFAPWFLKSHQLPLSRWSAVLFARLEQAFFALPEQLTTLEQRMREHQAEYDAIMKRGQHGSNEQLNDRNEDAGENEYGDARRPLQPREQNQLLLQRAFRDCSFFQEDRRRRRVGPKRRVPILQDQDVDVTQAEIDKLELIPEVSVASTPPPGLAPVVRGQLESHGRHVYFTYNGRWKDGEMQGPLGVYTFADGGKYRGEWRHSEPSGAGVVIYPNGVKYTGSFRHGRFHGFGVMEMERGYRYEGEFRDGQRCGQGTLLLLTSGTRYDGEFYANMRHGKGVETNSLGFAYSGQWASNRMCGPGRLLLPDKTEVFREQWPMCVLGEAIRMVKRERRDAEEREERWYRGLLRVRDDLRALDLQYAWWDKEAERLEREEEQRIMNLKLARKEKREAESAAKQAFLEQKLRDQEPDSDEKDSDDDEEDDEEEEEEEEEKDQGEEEKEENGEGDENPEDNEPETPDKQ</sequence>
<dbReference type="EMBL" id="JAKCXM010000322">
    <property type="protein sequence ID" value="KAJ0395862.1"/>
    <property type="molecule type" value="Genomic_DNA"/>
</dbReference>
<evidence type="ECO:0000313" key="4">
    <source>
        <dbReference type="Proteomes" id="UP001209570"/>
    </source>
</evidence>
<comment type="caution">
    <text evidence="3">The sequence shown here is derived from an EMBL/GenBank/DDBJ whole genome shotgun (WGS) entry which is preliminary data.</text>
</comment>
<feature type="region of interest" description="Disordered" evidence="2">
    <location>
        <begin position="161"/>
        <end position="191"/>
    </location>
</feature>
<reference evidence="3" key="1">
    <citation type="submission" date="2021-12" db="EMBL/GenBank/DDBJ databases">
        <title>Prjna785345.</title>
        <authorList>
            <person name="Rujirawat T."/>
            <person name="Krajaejun T."/>
        </authorList>
    </citation>
    <scope>NUCLEOTIDE SEQUENCE</scope>
    <source>
        <strain evidence="3">Pi057C3</strain>
    </source>
</reference>
<dbReference type="Gene3D" id="2.20.110.10">
    <property type="entry name" value="Histone H3 K4-specific methyltransferase SET7/9 N-terminal domain"/>
    <property type="match status" value="2"/>
</dbReference>
<evidence type="ECO:0000256" key="2">
    <source>
        <dbReference type="SAM" id="MobiDB-lite"/>
    </source>
</evidence>
<dbReference type="SUPFAM" id="SSF82185">
    <property type="entry name" value="Histone H3 K4-specific methyltransferase SET7/9 N-terminal domain"/>
    <property type="match status" value="1"/>
</dbReference>
<evidence type="ECO:0000313" key="3">
    <source>
        <dbReference type="EMBL" id="KAJ0395862.1"/>
    </source>
</evidence>
<keyword evidence="1" id="KW-0677">Repeat</keyword>
<name>A0AAD5LF36_PYTIN</name>
<gene>
    <name evidence="3" type="ORF">P43SY_001730</name>
</gene>
<dbReference type="Proteomes" id="UP001209570">
    <property type="component" value="Unassembled WGS sequence"/>
</dbReference>
<dbReference type="PANTHER" id="PTHR23084:SF227">
    <property type="entry name" value="PHOSPHATIDYLINOSITOL-4-PHOSPHATE 5-KINASE RELATED"/>
    <property type="match status" value="1"/>
</dbReference>
<evidence type="ECO:0008006" key="5">
    <source>
        <dbReference type="Google" id="ProtNLM"/>
    </source>
</evidence>
<dbReference type="InterPro" id="IPR003409">
    <property type="entry name" value="MORN"/>
</dbReference>
<feature type="compositionally biased region" description="Acidic residues" evidence="2">
    <location>
        <begin position="516"/>
        <end position="568"/>
    </location>
</feature>
<organism evidence="3 4">
    <name type="scientific">Pythium insidiosum</name>
    <name type="common">Pythiosis disease agent</name>
    <dbReference type="NCBI Taxonomy" id="114742"/>
    <lineage>
        <taxon>Eukaryota</taxon>
        <taxon>Sar</taxon>
        <taxon>Stramenopiles</taxon>
        <taxon>Oomycota</taxon>
        <taxon>Peronosporomycetes</taxon>
        <taxon>Pythiales</taxon>
        <taxon>Pythiaceae</taxon>
        <taxon>Pythium</taxon>
    </lineage>
</organism>
<dbReference type="AlphaFoldDB" id="A0AAD5LF36"/>
<keyword evidence="4" id="KW-1185">Reference proteome</keyword>
<evidence type="ECO:0000256" key="1">
    <source>
        <dbReference type="ARBA" id="ARBA00022737"/>
    </source>
</evidence>
<dbReference type="PANTHER" id="PTHR23084">
    <property type="entry name" value="PHOSPHATIDYLINOSITOL-4-PHOSPHATE 5-KINASE RELATED"/>
    <property type="match status" value="1"/>
</dbReference>
<proteinExistence type="predicted"/>